<proteinExistence type="predicted"/>
<comment type="caution">
    <text evidence="6">The sequence shown here is derived from an EMBL/GenBank/DDBJ whole genome shotgun (WGS) entry which is preliminary data.</text>
</comment>
<evidence type="ECO:0000313" key="7">
    <source>
        <dbReference type="Proteomes" id="UP000286773"/>
    </source>
</evidence>
<evidence type="ECO:0000256" key="1">
    <source>
        <dbReference type="ARBA" id="ARBA00023015"/>
    </source>
</evidence>
<evidence type="ECO:0000259" key="4">
    <source>
        <dbReference type="PROSITE" id="PS50932"/>
    </source>
</evidence>
<accession>A0A430AQK5</accession>
<keyword evidence="7" id="KW-1185">Reference proteome</keyword>
<dbReference type="SUPFAM" id="SSF47413">
    <property type="entry name" value="lambda repressor-like DNA-binding domains"/>
    <property type="match status" value="1"/>
</dbReference>
<dbReference type="Pfam" id="PF13377">
    <property type="entry name" value="Peripla_BP_3"/>
    <property type="match status" value="1"/>
</dbReference>
<dbReference type="PANTHER" id="PTHR30146">
    <property type="entry name" value="LACI-RELATED TRANSCRIPTIONAL REPRESSOR"/>
    <property type="match status" value="1"/>
</dbReference>
<dbReference type="PANTHER" id="PTHR30146:SF105">
    <property type="entry name" value="CATABOLITE CONTROL PROTEIN B"/>
    <property type="match status" value="1"/>
</dbReference>
<dbReference type="PRINTS" id="PR00036">
    <property type="entry name" value="HTHLACI"/>
</dbReference>
<evidence type="ECO:0000256" key="2">
    <source>
        <dbReference type="ARBA" id="ARBA00023125"/>
    </source>
</evidence>
<dbReference type="OrthoDB" id="9798934at2"/>
<gene>
    <name evidence="6" type="ORF">CBF27_10990</name>
</gene>
<dbReference type="PROSITE" id="PS00356">
    <property type="entry name" value="HTH_LACI_1"/>
    <property type="match status" value="1"/>
</dbReference>
<dbReference type="Gene3D" id="1.10.260.40">
    <property type="entry name" value="lambda repressor-like DNA-binding domains"/>
    <property type="match status" value="1"/>
</dbReference>
<protein>
    <submittedName>
        <fullName evidence="6">LacI family transcriptional regulator</fullName>
    </submittedName>
</protein>
<keyword evidence="3" id="KW-0804">Transcription</keyword>
<sequence>MATIIDVAKAAGVSKSTVSRVVSGNGYVSKESREKVLKAMADTGYIPNALARHFQSGETKTIGFLAQGYFDTLGVFLETFTQIARNYGYFIHLYFTGGDKQKELDALNLMKYKQIDGVFILTRSNDWETIAAYSMYGPIATWHRIDSPNIYSSYVDHYDGYVMSLNYLYDCGYRKIGHILGSAKNLNTQARLQAIDDFYREKKLALADAWVSTNSNFERSGQVIAKQWAEQDERCDALAFFSDDIAAQFMSSLQLLGYSVPDDVAVIGFDNSRLSELMHLTTVEYSLDKQAVNSFIYIYNALNDKKIPEEPLAVRLVKRLTVQEDFRGHA</sequence>
<dbReference type="SMART" id="SM00354">
    <property type="entry name" value="HTH_LACI"/>
    <property type="match status" value="1"/>
</dbReference>
<dbReference type="CDD" id="cd06286">
    <property type="entry name" value="PBP1_CcpB-like"/>
    <property type="match status" value="1"/>
</dbReference>
<dbReference type="RefSeq" id="WP_126814359.1">
    <property type="nucleotide sequence ID" value="NZ_NGKC01000013.1"/>
</dbReference>
<dbReference type="InterPro" id="IPR046335">
    <property type="entry name" value="LacI/GalR-like_sensor"/>
</dbReference>
<keyword evidence="2" id="KW-0238">DNA-binding</keyword>
<dbReference type="InterPro" id="IPR010982">
    <property type="entry name" value="Lambda_DNA-bd_dom_sf"/>
</dbReference>
<evidence type="ECO:0000259" key="5">
    <source>
        <dbReference type="PROSITE" id="PS50943"/>
    </source>
</evidence>
<dbReference type="AlphaFoldDB" id="A0A430AQK5"/>
<evidence type="ECO:0000256" key="3">
    <source>
        <dbReference type="ARBA" id="ARBA00023163"/>
    </source>
</evidence>
<feature type="domain" description="HTH cro/C1-type" evidence="5">
    <location>
        <begin position="3"/>
        <end position="46"/>
    </location>
</feature>
<dbReference type="Proteomes" id="UP000286773">
    <property type="component" value="Unassembled WGS sequence"/>
</dbReference>
<reference evidence="6 7" key="1">
    <citation type="submission" date="2017-05" db="EMBL/GenBank/DDBJ databases">
        <title>Vagococcus spp. assemblies.</title>
        <authorList>
            <person name="Gulvik C.A."/>
        </authorList>
    </citation>
    <scope>NUCLEOTIDE SEQUENCE [LARGE SCALE GENOMIC DNA]</scope>
    <source>
        <strain evidence="6 7">LMG 24798</strain>
    </source>
</reference>
<dbReference type="PROSITE" id="PS50932">
    <property type="entry name" value="HTH_LACI_2"/>
    <property type="match status" value="1"/>
</dbReference>
<dbReference type="GO" id="GO:0000976">
    <property type="term" value="F:transcription cis-regulatory region binding"/>
    <property type="evidence" value="ECO:0007669"/>
    <property type="project" value="TreeGrafter"/>
</dbReference>
<dbReference type="InterPro" id="IPR001387">
    <property type="entry name" value="Cro/C1-type_HTH"/>
</dbReference>
<keyword evidence="1" id="KW-0805">Transcription regulation</keyword>
<evidence type="ECO:0000313" key="6">
    <source>
        <dbReference type="EMBL" id="RSU10263.1"/>
    </source>
</evidence>
<dbReference type="EMBL" id="NGKC01000013">
    <property type="protein sequence ID" value="RSU10263.1"/>
    <property type="molecule type" value="Genomic_DNA"/>
</dbReference>
<feature type="domain" description="HTH lacI-type" evidence="4">
    <location>
        <begin position="2"/>
        <end position="56"/>
    </location>
</feature>
<dbReference type="SUPFAM" id="SSF53822">
    <property type="entry name" value="Periplasmic binding protein-like I"/>
    <property type="match status" value="1"/>
</dbReference>
<dbReference type="Gene3D" id="3.40.50.2300">
    <property type="match status" value="2"/>
</dbReference>
<dbReference type="GO" id="GO:0003700">
    <property type="term" value="F:DNA-binding transcription factor activity"/>
    <property type="evidence" value="ECO:0007669"/>
    <property type="project" value="TreeGrafter"/>
</dbReference>
<dbReference type="Pfam" id="PF00356">
    <property type="entry name" value="LacI"/>
    <property type="match status" value="1"/>
</dbReference>
<organism evidence="6 7">
    <name type="scientific">Vagococcus acidifermentans</name>
    <dbReference type="NCBI Taxonomy" id="564710"/>
    <lineage>
        <taxon>Bacteria</taxon>
        <taxon>Bacillati</taxon>
        <taxon>Bacillota</taxon>
        <taxon>Bacilli</taxon>
        <taxon>Lactobacillales</taxon>
        <taxon>Enterococcaceae</taxon>
        <taxon>Vagococcus</taxon>
    </lineage>
</organism>
<dbReference type="InterPro" id="IPR028082">
    <property type="entry name" value="Peripla_BP_I"/>
</dbReference>
<dbReference type="InterPro" id="IPR000843">
    <property type="entry name" value="HTH_LacI"/>
</dbReference>
<dbReference type="PROSITE" id="PS50943">
    <property type="entry name" value="HTH_CROC1"/>
    <property type="match status" value="1"/>
</dbReference>
<name>A0A430AQK5_9ENTE</name>
<dbReference type="CDD" id="cd01392">
    <property type="entry name" value="HTH_LacI"/>
    <property type="match status" value="1"/>
</dbReference>